<dbReference type="GO" id="GO:0000155">
    <property type="term" value="F:phosphorelay sensor kinase activity"/>
    <property type="evidence" value="ECO:0007669"/>
    <property type="project" value="InterPro"/>
</dbReference>
<evidence type="ECO:0000256" key="7">
    <source>
        <dbReference type="ARBA" id="ARBA00022840"/>
    </source>
</evidence>
<evidence type="ECO:0000256" key="8">
    <source>
        <dbReference type="ARBA" id="ARBA00023012"/>
    </source>
</evidence>
<dbReference type="GO" id="GO:0046983">
    <property type="term" value="F:protein dimerization activity"/>
    <property type="evidence" value="ECO:0007669"/>
    <property type="project" value="InterPro"/>
</dbReference>
<dbReference type="EMBL" id="JAAIWM010000009">
    <property type="protein sequence ID" value="NEY73762.1"/>
    <property type="molecule type" value="Genomic_DNA"/>
</dbReference>
<accession>A0A6M0QBN7</accession>
<feature type="domain" description="Signal transduction histidine kinase subgroup 3 dimerisation and phosphoacceptor" evidence="9">
    <location>
        <begin position="18"/>
        <end position="81"/>
    </location>
</feature>
<evidence type="ECO:0000256" key="1">
    <source>
        <dbReference type="ARBA" id="ARBA00000085"/>
    </source>
</evidence>
<evidence type="ECO:0000313" key="10">
    <source>
        <dbReference type="EMBL" id="NEY73762.1"/>
    </source>
</evidence>
<dbReference type="Gene3D" id="6.10.250.2870">
    <property type="match status" value="1"/>
</dbReference>
<dbReference type="InterPro" id="IPR050482">
    <property type="entry name" value="Sensor_HK_TwoCompSys"/>
</dbReference>
<protein>
    <recommendedName>
        <fullName evidence="2">histidine kinase</fullName>
        <ecNumber evidence="2">2.7.13.3</ecNumber>
    </recommendedName>
</protein>
<dbReference type="PANTHER" id="PTHR24421:SF10">
    <property type="entry name" value="NITRATE_NITRITE SENSOR PROTEIN NARQ"/>
    <property type="match status" value="1"/>
</dbReference>
<dbReference type="AlphaFoldDB" id="A0A6M0QBN7"/>
<comment type="catalytic activity">
    <reaction evidence="1">
        <text>ATP + protein L-histidine = ADP + protein N-phospho-L-histidine.</text>
        <dbReference type="EC" id="2.7.13.3"/>
    </reaction>
</comment>
<comment type="caution">
    <text evidence="10">The sequence shown here is derived from an EMBL/GenBank/DDBJ whole genome shotgun (WGS) entry which is preliminary data.</text>
</comment>
<sequence length="223" mass="25353">MPLSSKTLSEVIHSFERENKRISSELHEGIAQTLYSVYTGLQIIEMKNKDQEIGQQVNQLTHLVERSIADLRWLATDLHPPSMDDYGVFSALKAYVTIYIKTFGTEVLLHSIGTEVRFSGFSEKLLFRSCQETLKIIGKCSETEEITIIFDWDESSVRISFHIKGLKESSIDLDVEMKKVKAKTLLIHGDLEIRKVSEMETVLTIDVPYPVEVNELDQNSISG</sequence>
<evidence type="ECO:0000256" key="4">
    <source>
        <dbReference type="ARBA" id="ARBA00022679"/>
    </source>
</evidence>
<name>A0A6M0QBN7_9BACI</name>
<keyword evidence="7" id="KW-0067">ATP-binding</keyword>
<proteinExistence type="predicted"/>
<evidence type="ECO:0000256" key="6">
    <source>
        <dbReference type="ARBA" id="ARBA00022777"/>
    </source>
</evidence>
<reference evidence="10 11" key="1">
    <citation type="submission" date="2020-02" db="EMBL/GenBank/DDBJ databases">
        <title>Bacillus aquiflavi sp. nov., isolated from yellow water of strong flavor Chinese baijiu in Yibin region of China.</title>
        <authorList>
            <person name="Xie J."/>
        </authorList>
    </citation>
    <scope>NUCLEOTIDE SEQUENCE [LARGE SCALE GENOMIC DNA]</scope>
    <source>
        <strain evidence="10 11">SA4</strain>
    </source>
</reference>
<dbReference type="RefSeq" id="WP_163181602.1">
    <property type="nucleotide sequence ID" value="NZ_JAAIWM010000009.1"/>
</dbReference>
<keyword evidence="6" id="KW-0418">Kinase</keyword>
<dbReference type="PANTHER" id="PTHR24421">
    <property type="entry name" value="NITRATE/NITRITE SENSOR PROTEIN NARX-RELATED"/>
    <property type="match status" value="1"/>
</dbReference>
<organism evidence="10 11">
    <name type="scientific">Bacillus mesophilus</name>
    <dbReference type="NCBI Taxonomy" id="1808955"/>
    <lineage>
        <taxon>Bacteria</taxon>
        <taxon>Bacillati</taxon>
        <taxon>Bacillota</taxon>
        <taxon>Bacilli</taxon>
        <taxon>Bacillales</taxon>
        <taxon>Bacillaceae</taxon>
        <taxon>Bacillus</taxon>
    </lineage>
</organism>
<dbReference type="Proteomes" id="UP000481043">
    <property type="component" value="Unassembled WGS sequence"/>
</dbReference>
<evidence type="ECO:0000313" key="11">
    <source>
        <dbReference type="Proteomes" id="UP000481043"/>
    </source>
</evidence>
<keyword evidence="8" id="KW-0902">Two-component regulatory system</keyword>
<keyword evidence="11" id="KW-1185">Reference proteome</keyword>
<keyword evidence="5" id="KW-0547">Nucleotide-binding</keyword>
<dbReference type="InterPro" id="IPR011712">
    <property type="entry name" value="Sig_transdc_His_kin_sub3_dim/P"/>
</dbReference>
<keyword evidence="3" id="KW-0597">Phosphoprotein</keyword>
<dbReference type="Pfam" id="PF07730">
    <property type="entry name" value="HisKA_3"/>
    <property type="match status" value="1"/>
</dbReference>
<dbReference type="EC" id="2.7.13.3" evidence="2"/>
<evidence type="ECO:0000256" key="5">
    <source>
        <dbReference type="ARBA" id="ARBA00022741"/>
    </source>
</evidence>
<dbReference type="GO" id="GO:0005524">
    <property type="term" value="F:ATP binding"/>
    <property type="evidence" value="ECO:0007669"/>
    <property type="project" value="UniProtKB-KW"/>
</dbReference>
<gene>
    <name evidence="10" type="ORF">G4D63_18770</name>
</gene>
<keyword evidence="4" id="KW-0808">Transferase</keyword>
<dbReference type="GO" id="GO:0016020">
    <property type="term" value="C:membrane"/>
    <property type="evidence" value="ECO:0007669"/>
    <property type="project" value="InterPro"/>
</dbReference>
<evidence type="ECO:0000256" key="2">
    <source>
        <dbReference type="ARBA" id="ARBA00012438"/>
    </source>
</evidence>
<evidence type="ECO:0000256" key="3">
    <source>
        <dbReference type="ARBA" id="ARBA00022553"/>
    </source>
</evidence>
<evidence type="ECO:0000259" key="9">
    <source>
        <dbReference type="Pfam" id="PF07730"/>
    </source>
</evidence>